<dbReference type="GO" id="GO:0019693">
    <property type="term" value="P:ribose phosphate metabolic process"/>
    <property type="evidence" value="ECO:0007669"/>
    <property type="project" value="TreeGrafter"/>
</dbReference>
<accession>A0AA41YZA6</accession>
<protein>
    <recommendedName>
        <fullName evidence="5">GDP-mannose pyrophosphatase</fullName>
    </recommendedName>
    <alternativeName>
        <fullName evidence="7">GDP-mannose hydrolase</fullName>
    </alternativeName>
    <alternativeName>
        <fullName evidence="8">GDPMK</fullName>
    </alternativeName>
</protein>
<evidence type="ECO:0000259" key="11">
    <source>
        <dbReference type="PROSITE" id="PS51462"/>
    </source>
</evidence>
<keyword evidence="9" id="KW-0460">Magnesium</keyword>
<dbReference type="EMBL" id="JAMOIM010000003">
    <property type="protein sequence ID" value="MCW6507628.1"/>
    <property type="molecule type" value="Genomic_DNA"/>
</dbReference>
<dbReference type="Pfam" id="PF00293">
    <property type="entry name" value="NUDIX"/>
    <property type="match status" value="1"/>
</dbReference>
<keyword evidence="6 12" id="KW-0378">Hydrolase</keyword>
<evidence type="ECO:0000256" key="9">
    <source>
        <dbReference type="PIRSR" id="PIRSR604385-2"/>
    </source>
</evidence>
<reference evidence="12" key="1">
    <citation type="submission" date="2022-05" db="EMBL/GenBank/DDBJ databases">
        <authorList>
            <person name="Pankratov T."/>
        </authorList>
    </citation>
    <scope>NUCLEOTIDE SEQUENCE</scope>
    <source>
        <strain evidence="12">BP6-180914</strain>
    </source>
</reference>
<keyword evidence="9" id="KW-0479">Metal-binding</keyword>
<dbReference type="InterPro" id="IPR004385">
    <property type="entry name" value="NDP_pyrophosphatase"/>
</dbReference>
<feature type="binding site" evidence="9">
    <location>
        <position position="76"/>
    </location>
    <ligand>
        <name>Mg(2+)</name>
        <dbReference type="ChEBI" id="CHEBI:18420"/>
        <label>1</label>
    </ligand>
</feature>
<gene>
    <name evidence="12" type="ORF">M8523_06285</name>
</gene>
<feature type="binding site" evidence="9">
    <location>
        <position position="145"/>
    </location>
    <ligand>
        <name>Mg(2+)</name>
        <dbReference type="ChEBI" id="CHEBI:18420"/>
        <label>1</label>
    </ligand>
</feature>
<dbReference type="Gene3D" id="3.90.79.10">
    <property type="entry name" value="Nucleoside Triphosphate Pyrophosphohydrolase"/>
    <property type="match status" value="1"/>
</dbReference>
<dbReference type="GO" id="GO:0006753">
    <property type="term" value="P:nucleoside phosphate metabolic process"/>
    <property type="evidence" value="ECO:0007669"/>
    <property type="project" value="TreeGrafter"/>
</dbReference>
<evidence type="ECO:0000256" key="4">
    <source>
        <dbReference type="ARBA" id="ARBA00011738"/>
    </source>
</evidence>
<dbReference type="SUPFAM" id="SSF55811">
    <property type="entry name" value="Nudix"/>
    <property type="match status" value="1"/>
</dbReference>
<evidence type="ECO:0000313" key="12">
    <source>
        <dbReference type="EMBL" id="MCW6507628.1"/>
    </source>
</evidence>
<sequence>MTVEITGKEQVYKGWSSMTKVTLSDGSTSFTREVEDHGSAVAVLPYDRERRVALLVRMPRAPVLLAGEPDLLEVPAGLLDAGEDQEQCARREAMEETGVTLGALTFVGTIWSCPGISTERITLFLAPFAAADRTGQGGGLAQENENITVVEVPLAELAASADEGRLPDLKSFALVQTLRLKQPHLF</sequence>
<comment type="caution">
    <text evidence="12">The sequence shown here is derived from an EMBL/GenBank/DDBJ whole genome shotgun (WGS) entry which is preliminary data.</text>
</comment>
<evidence type="ECO:0000256" key="10">
    <source>
        <dbReference type="PIRSR" id="PIRSR604385-3"/>
    </source>
</evidence>
<evidence type="ECO:0000256" key="6">
    <source>
        <dbReference type="ARBA" id="ARBA00022801"/>
    </source>
</evidence>
<dbReference type="GO" id="GO:0046872">
    <property type="term" value="F:metal ion binding"/>
    <property type="evidence" value="ECO:0007669"/>
    <property type="project" value="UniProtKB-KW"/>
</dbReference>
<dbReference type="CDD" id="cd24157">
    <property type="entry name" value="NUDIX_GDPMK"/>
    <property type="match status" value="1"/>
</dbReference>
<dbReference type="InterPro" id="IPR015797">
    <property type="entry name" value="NUDIX_hydrolase-like_dom_sf"/>
</dbReference>
<dbReference type="InterPro" id="IPR000086">
    <property type="entry name" value="NUDIX_hydrolase_dom"/>
</dbReference>
<evidence type="ECO:0000256" key="5">
    <source>
        <dbReference type="ARBA" id="ARBA00016377"/>
    </source>
</evidence>
<evidence type="ECO:0000256" key="8">
    <source>
        <dbReference type="ARBA" id="ARBA00032272"/>
    </source>
</evidence>
<dbReference type="PANTHER" id="PTHR11839">
    <property type="entry name" value="UDP/ADP-SUGAR PYROPHOSPHATASE"/>
    <property type="match status" value="1"/>
</dbReference>
<dbReference type="NCBIfam" id="TIGR00052">
    <property type="entry name" value="nudix-type nucleoside diphosphatase, YffH/AdpP family"/>
    <property type="match status" value="1"/>
</dbReference>
<proteinExistence type="inferred from homology"/>
<evidence type="ECO:0000256" key="2">
    <source>
        <dbReference type="ARBA" id="ARBA00001946"/>
    </source>
</evidence>
<comment type="cofactor">
    <cofactor evidence="2 9">
        <name>Mg(2+)</name>
        <dbReference type="ChEBI" id="CHEBI:18420"/>
    </cofactor>
</comment>
<dbReference type="Proteomes" id="UP001165667">
    <property type="component" value="Unassembled WGS sequence"/>
</dbReference>
<feature type="binding site" evidence="9">
    <location>
        <position position="96"/>
    </location>
    <ligand>
        <name>Mg(2+)</name>
        <dbReference type="ChEBI" id="CHEBI:18420"/>
        <label>1</label>
    </ligand>
</feature>
<keyword evidence="13" id="KW-1185">Reference proteome</keyword>
<name>A0AA41YZA6_9HYPH</name>
<evidence type="ECO:0000256" key="1">
    <source>
        <dbReference type="ARBA" id="ARBA00000847"/>
    </source>
</evidence>
<comment type="subunit">
    <text evidence="4">Homodimer.</text>
</comment>
<feature type="domain" description="Nudix hydrolase" evidence="11">
    <location>
        <begin position="36"/>
        <end position="174"/>
    </location>
</feature>
<dbReference type="InterPro" id="IPR020084">
    <property type="entry name" value="NUDIX_hydrolase_CS"/>
</dbReference>
<dbReference type="AlphaFoldDB" id="A0AA41YZA6"/>
<dbReference type="PANTHER" id="PTHR11839:SF18">
    <property type="entry name" value="NUDIX HYDROLASE DOMAIN-CONTAINING PROTEIN"/>
    <property type="match status" value="1"/>
</dbReference>
<dbReference type="PROSITE" id="PS00893">
    <property type="entry name" value="NUDIX_BOX"/>
    <property type="match status" value="1"/>
</dbReference>
<dbReference type="RefSeq" id="WP_282583992.1">
    <property type="nucleotide sequence ID" value="NZ_JAMOIM010000003.1"/>
</dbReference>
<feature type="binding site" evidence="9">
    <location>
        <position position="92"/>
    </location>
    <ligand>
        <name>Mg(2+)</name>
        <dbReference type="ChEBI" id="CHEBI:18420"/>
        <label>1</label>
    </ligand>
</feature>
<dbReference type="PROSITE" id="PS51462">
    <property type="entry name" value="NUDIX"/>
    <property type="match status" value="1"/>
</dbReference>
<evidence type="ECO:0000313" key="13">
    <source>
        <dbReference type="Proteomes" id="UP001165667"/>
    </source>
</evidence>
<evidence type="ECO:0000256" key="3">
    <source>
        <dbReference type="ARBA" id="ARBA00007275"/>
    </source>
</evidence>
<evidence type="ECO:0000256" key="7">
    <source>
        <dbReference type="ARBA" id="ARBA00032162"/>
    </source>
</evidence>
<organism evidence="12 13">
    <name type="scientific">Lichenifustis flavocetrariae</name>
    <dbReference type="NCBI Taxonomy" id="2949735"/>
    <lineage>
        <taxon>Bacteria</taxon>
        <taxon>Pseudomonadati</taxon>
        <taxon>Pseudomonadota</taxon>
        <taxon>Alphaproteobacteria</taxon>
        <taxon>Hyphomicrobiales</taxon>
        <taxon>Lichenihabitantaceae</taxon>
        <taxon>Lichenifustis</taxon>
    </lineage>
</organism>
<comment type="similarity">
    <text evidence="3">Belongs to the Nudix hydrolase family. NudK subfamily.</text>
</comment>
<comment type="catalytic activity">
    <reaction evidence="1">
        <text>GDP-alpha-D-mannose + H2O = alpha-D-mannose 1-phosphate + GMP + 2 H(+)</text>
        <dbReference type="Rhea" id="RHEA:27978"/>
        <dbReference type="ChEBI" id="CHEBI:15377"/>
        <dbReference type="ChEBI" id="CHEBI:15378"/>
        <dbReference type="ChEBI" id="CHEBI:57527"/>
        <dbReference type="ChEBI" id="CHEBI:58115"/>
        <dbReference type="ChEBI" id="CHEBI:58409"/>
    </reaction>
</comment>
<dbReference type="GO" id="GO:0005829">
    <property type="term" value="C:cytosol"/>
    <property type="evidence" value="ECO:0007669"/>
    <property type="project" value="TreeGrafter"/>
</dbReference>
<feature type="short sequence motif" description="Nudix box" evidence="10">
    <location>
        <begin position="77"/>
        <end position="99"/>
    </location>
</feature>
<dbReference type="GO" id="GO:0016818">
    <property type="term" value="F:hydrolase activity, acting on acid anhydrides, in phosphorus-containing anhydrides"/>
    <property type="evidence" value="ECO:0007669"/>
    <property type="project" value="InterPro"/>
</dbReference>